<keyword evidence="2" id="KW-0675">Receptor</keyword>
<feature type="signal peptide" evidence="1">
    <location>
        <begin position="1"/>
        <end position="25"/>
    </location>
</feature>
<name>F2BBY3_9NEIS</name>
<keyword evidence="1" id="KW-0732">Signal</keyword>
<evidence type="ECO:0000313" key="2">
    <source>
        <dbReference type="EMBL" id="EGF11043.1"/>
    </source>
</evidence>
<dbReference type="InterPro" id="IPR037066">
    <property type="entry name" value="Plug_dom_sf"/>
</dbReference>
<gene>
    <name evidence="2" type="primary">hasR</name>
    <name evidence="2" type="ORF">HMPREF9123_1238</name>
</gene>
<comment type="caution">
    <text evidence="2">The sequence shown here is derived from an EMBL/GenBank/DDBJ whole genome shotgun (WGS) entry which is preliminary data.</text>
</comment>
<reference evidence="2 3" key="1">
    <citation type="submission" date="2011-02" db="EMBL/GenBank/DDBJ databases">
        <authorList>
            <person name="Muzny D."/>
            <person name="Qin X."/>
            <person name="Deng J."/>
            <person name="Jiang H."/>
            <person name="Liu Y."/>
            <person name="Qu J."/>
            <person name="Song X.-Z."/>
            <person name="Zhang L."/>
            <person name="Thornton R."/>
            <person name="Coyle M."/>
            <person name="Francisco L."/>
            <person name="Jackson L."/>
            <person name="Javaid M."/>
            <person name="Korchina V."/>
            <person name="Kovar C."/>
            <person name="Mata R."/>
            <person name="Mathew T."/>
            <person name="Ngo R."/>
            <person name="Nguyen L."/>
            <person name="Nguyen N."/>
            <person name="Okwuonu G."/>
            <person name="Ongeri F."/>
            <person name="Pham C."/>
            <person name="Simmons D."/>
            <person name="Wilczek-Boney K."/>
            <person name="Hale W."/>
            <person name="Jakkamsetti A."/>
            <person name="Pham P."/>
            <person name="Ruth R."/>
            <person name="San Lucas F."/>
            <person name="Warren J."/>
            <person name="Zhang J."/>
            <person name="Zhao Z."/>
            <person name="Zhou C."/>
            <person name="Zhu D."/>
            <person name="Lee S."/>
            <person name="Bess C."/>
            <person name="Blankenburg K."/>
            <person name="Forbes L."/>
            <person name="Fu Q."/>
            <person name="Gubbala S."/>
            <person name="Hirani K."/>
            <person name="Jayaseelan J.C."/>
            <person name="Lara F."/>
            <person name="Munidasa M."/>
            <person name="Palculict T."/>
            <person name="Patil S."/>
            <person name="Pu L.-L."/>
            <person name="Saada N."/>
            <person name="Tang L."/>
            <person name="Weissenberger G."/>
            <person name="Zhu Y."/>
            <person name="Hemphill L."/>
            <person name="Shang Y."/>
            <person name="Youmans B."/>
            <person name="Ayvaz T."/>
            <person name="Ross M."/>
            <person name="Santibanez J."/>
            <person name="Aqrawi P."/>
            <person name="Gross S."/>
            <person name="Joshi V."/>
            <person name="Fowler G."/>
            <person name="Nazareth L."/>
            <person name="Reid J."/>
            <person name="Worley K."/>
            <person name="Petrosino J."/>
            <person name="Highlander S."/>
            <person name="Gibbs R."/>
        </authorList>
    </citation>
    <scope>NUCLEOTIDE SEQUENCE [LARGE SCALE GENOMIC DNA]</scope>
    <source>
        <strain evidence="2 3">ATCC BAA-1200</strain>
    </source>
</reference>
<protein>
    <submittedName>
        <fullName evidence="2">TonB-dependent heme receptor HasR</fullName>
    </submittedName>
</protein>
<dbReference type="HOGENOM" id="CLU_2155623_0_0_4"/>
<evidence type="ECO:0000256" key="1">
    <source>
        <dbReference type="SAM" id="SignalP"/>
    </source>
</evidence>
<dbReference type="EMBL" id="AFAY01000025">
    <property type="protein sequence ID" value="EGF11043.1"/>
    <property type="molecule type" value="Genomic_DNA"/>
</dbReference>
<sequence>MQTNTPRLTTLAACIAMLGISPAIAADNTAATPAESAALDAVIVKGSKNKDRIGRDRVYTREIVNLYKGREEVETFKGNTVSDLLSGMVGVYSGDARNSGALDPNIRGVQG</sequence>
<feature type="chain" id="PRO_5003279439" evidence="1">
    <location>
        <begin position="26"/>
        <end position="111"/>
    </location>
</feature>
<proteinExistence type="predicted"/>
<keyword evidence="3" id="KW-1185">Reference proteome</keyword>
<organism evidence="2 3">
    <name type="scientific">Neisseria bacilliformis ATCC BAA-1200</name>
    <dbReference type="NCBI Taxonomy" id="888742"/>
    <lineage>
        <taxon>Bacteria</taxon>
        <taxon>Pseudomonadati</taxon>
        <taxon>Pseudomonadota</taxon>
        <taxon>Betaproteobacteria</taxon>
        <taxon>Neisseriales</taxon>
        <taxon>Neisseriaceae</taxon>
        <taxon>Neisseria</taxon>
    </lineage>
</organism>
<accession>F2BBY3</accession>
<evidence type="ECO:0000313" key="3">
    <source>
        <dbReference type="Proteomes" id="UP000004105"/>
    </source>
</evidence>
<dbReference type="Proteomes" id="UP000004105">
    <property type="component" value="Unassembled WGS sequence"/>
</dbReference>
<dbReference type="AlphaFoldDB" id="F2BBY3"/>
<dbReference type="Gene3D" id="2.170.130.10">
    <property type="entry name" value="TonB-dependent receptor, plug domain"/>
    <property type="match status" value="1"/>
</dbReference>